<name>A0A8D8M1H6_9HEMI</name>
<organism evidence="2">
    <name type="scientific">Cacopsylla melanoneura</name>
    <dbReference type="NCBI Taxonomy" id="428564"/>
    <lineage>
        <taxon>Eukaryota</taxon>
        <taxon>Metazoa</taxon>
        <taxon>Ecdysozoa</taxon>
        <taxon>Arthropoda</taxon>
        <taxon>Hexapoda</taxon>
        <taxon>Insecta</taxon>
        <taxon>Pterygota</taxon>
        <taxon>Neoptera</taxon>
        <taxon>Paraneoptera</taxon>
        <taxon>Hemiptera</taxon>
        <taxon>Sternorrhyncha</taxon>
        <taxon>Psylloidea</taxon>
        <taxon>Psyllidae</taxon>
        <taxon>Psyllinae</taxon>
        <taxon>Cacopsylla</taxon>
    </lineage>
</organism>
<evidence type="ECO:0000256" key="1">
    <source>
        <dbReference type="SAM" id="MobiDB-lite"/>
    </source>
</evidence>
<feature type="region of interest" description="Disordered" evidence="1">
    <location>
        <begin position="1"/>
        <end position="36"/>
    </location>
</feature>
<proteinExistence type="predicted"/>
<accession>A0A8D8M1H6</accession>
<dbReference type="EMBL" id="HBUF01034178">
    <property type="protein sequence ID" value="CAG6615882.1"/>
    <property type="molecule type" value="Transcribed_RNA"/>
</dbReference>
<reference evidence="2" key="1">
    <citation type="submission" date="2021-05" db="EMBL/GenBank/DDBJ databases">
        <authorList>
            <person name="Alioto T."/>
            <person name="Alioto T."/>
            <person name="Gomez Garrido J."/>
        </authorList>
    </citation>
    <scope>NUCLEOTIDE SEQUENCE</scope>
</reference>
<evidence type="ECO:0000313" key="2">
    <source>
        <dbReference type="EMBL" id="CAG6615882.1"/>
    </source>
</evidence>
<protein>
    <submittedName>
        <fullName evidence="2">Uncharacterized protein</fullName>
    </submittedName>
</protein>
<sequence>MGLSGSSMSLSGSSMGLFGSSMRSSSFTKKSSGRSLSTPRFLASLLNMFIKALANTSDWTSFNCSVISVIMETRSSGESGIGHFFKASGSAPGSKEFPI</sequence>
<dbReference type="AlphaFoldDB" id="A0A8D8M1H6"/>